<dbReference type="EMBL" id="JABFAA010000005">
    <property type="protein sequence ID" value="MBA0681933.1"/>
    <property type="molecule type" value="Genomic_DNA"/>
</dbReference>
<feature type="region of interest" description="Disordered" evidence="1">
    <location>
        <begin position="434"/>
        <end position="518"/>
    </location>
</feature>
<feature type="region of interest" description="Disordered" evidence="1">
    <location>
        <begin position="682"/>
        <end position="707"/>
    </location>
</feature>
<protein>
    <recommendedName>
        <fullName evidence="4">DUF3741 domain-containing protein</fullName>
    </recommendedName>
</protein>
<evidence type="ECO:0000313" key="3">
    <source>
        <dbReference type="Proteomes" id="UP000593577"/>
    </source>
</evidence>
<feature type="compositionally biased region" description="Basic and acidic residues" evidence="1">
    <location>
        <begin position="434"/>
        <end position="450"/>
    </location>
</feature>
<comment type="caution">
    <text evidence="2">The sequence shown here is derived from an EMBL/GenBank/DDBJ whole genome shotgun (WGS) entry which is preliminary data.</text>
</comment>
<reference evidence="2 3" key="1">
    <citation type="journal article" date="2019" name="Genome Biol. Evol.">
        <title>Insights into the evolution of the New World diploid cottons (Gossypium, subgenus Houzingenia) based on genome sequencing.</title>
        <authorList>
            <person name="Grover C.E."/>
            <person name="Arick M.A. 2nd"/>
            <person name="Thrash A."/>
            <person name="Conover J.L."/>
            <person name="Sanders W.S."/>
            <person name="Peterson D.G."/>
            <person name="Frelichowski J.E."/>
            <person name="Scheffler J.A."/>
            <person name="Scheffler B.E."/>
            <person name="Wendel J.F."/>
        </authorList>
    </citation>
    <scope>NUCLEOTIDE SEQUENCE [LARGE SCALE GENOMIC DNA]</scope>
    <source>
        <strain evidence="2">185</strain>
        <tissue evidence="2">Leaf</tissue>
    </source>
</reference>
<feature type="compositionally biased region" description="Polar residues" evidence="1">
    <location>
        <begin position="55"/>
        <end position="77"/>
    </location>
</feature>
<dbReference type="Proteomes" id="UP000593577">
    <property type="component" value="Unassembled WGS sequence"/>
</dbReference>
<sequence>MLVLLLTESSDMANTSDFVQKLLDELRLRKERMAASKATNPMAADHAYAYSKTGYKSSREPNTLKTIGSRAGNSQNRPKGGRRPVSNQIVPFGRGQKSVVLDFALENGGRRDSTSNSSMFNFLHKIGRKQMDYGKMARRDSKLPDISHLRIEDISRGVQKLNQILRACSNGLKFDTYSIQIGQELLKVAMDLEESLRMLVNLQEDSKYSITQRRRSRITLLEEEEDGHDEKQLDIMPRFLGIHSRNYNDIQDAARTDLKLRLKHPTYSSSQVTDSKHGKKVLTASVGSVTDTKTLVTFSEQNNLISLQCKQEKLRIPNVIAKLMGLYQLPGSVDSKVTTTKESGKQPGKVLPNRNGSTRVAIHDKLPPRKDLEDIKSMMSSRKAFIKMGKQQSDIIPLNQNALHRGNRYANKLLGGDQQKLQINHGFEQVSMLRKSELQERRRQSEERKERSKKQKLLGKQKLNEPMSGATATNSRKKQPRINQATASRKSSKDHIDATHFNGFQDGKHHKNQAKSRSSTNFLAQTILKAGSTKGYKLEVPRTNEVITEKGASVYNLSRTPKNLSSILQERKQTRLEKLAVPRQPVQTKGSRFEEVEPKVIRSNKYIARVQSSSVPQEMQKAAKQGSVLCCHVEDECKNHNKPQALVEDSDQISVSMVTNEQQDREPDFERSEECEFKSIASDPLQGTDEANTYEKPHNQSTYASKMPQPLTESENHLKQILLKSQLFTNTTEALFKLDIPIGILHGNVHNYNEQESKLLLDCGYEVMKRRGRRQELSAHPFLQVSISSSTSNKAKSLDDLVKPMCKDFDKLKSYGREGKEDCSFEDYLPKMIEVDVNNKEADLNCMWELGWNCMMFALEKDDIVRDVEKYVLNGLLVGITRDLFTPISVSA</sequence>
<evidence type="ECO:0000256" key="1">
    <source>
        <dbReference type="SAM" id="MobiDB-lite"/>
    </source>
</evidence>
<evidence type="ECO:0008006" key="4">
    <source>
        <dbReference type="Google" id="ProtNLM"/>
    </source>
</evidence>
<accession>A0A7J8X3X0</accession>
<proteinExistence type="predicted"/>
<name>A0A7J8X3X0_GOSAI</name>
<feature type="region of interest" description="Disordered" evidence="1">
    <location>
        <begin position="55"/>
        <end position="89"/>
    </location>
</feature>
<dbReference type="AlphaFoldDB" id="A0A7J8X3X0"/>
<gene>
    <name evidence="2" type="ORF">Goari_023700</name>
</gene>
<keyword evidence="3" id="KW-1185">Reference proteome</keyword>
<dbReference type="PANTHER" id="PTHR34282:SF1">
    <property type="entry name" value="DUF3741 DOMAIN-CONTAINING PROTEIN"/>
    <property type="match status" value="1"/>
</dbReference>
<dbReference type="PANTHER" id="PTHR34282">
    <property type="entry name" value="OS01G0228800 PROTEIN-RELATED"/>
    <property type="match status" value="1"/>
</dbReference>
<organism evidence="2 3">
    <name type="scientific">Gossypium aridum</name>
    <name type="common">American cotton</name>
    <name type="synonym">Erioxylum aridum</name>
    <dbReference type="NCBI Taxonomy" id="34290"/>
    <lineage>
        <taxon>Eukaryota</taxon>
        <taxon>Viridiplantae</taxon>
        <taxon>Streptophyta</taxon>
        <taxon>Embryophyta</taxon>
        <taxon>Tracheophyta</taxon>
        <taxon>Spermatophyta</taxon>
        <taxon>Magnoliopsida</taxon>
        <taxon>eudicotyledons</taxon>
        <taxon>Gunneridae</taxon>
        <taxon>Pentapetalae</taxon>
        <taxon>rosids</taxon>
        <taxon>malvids</taxon>
        <taxon>Malvales</taxon>
        <taxon>Malvaceae</taxon>
        <taxon>Malvoideae</taxon>
        <taxon>Gossypium</taxon>
    </lineage>
</organism>
<evidence type="ECO:0000313" key="2">
    <source>
        <dbReference type="EMBL" id="MBA0681933.1"/>
    </source>
</evidence>